<sequence>MLISCPDRVGIIAAVSEFLHKHGANIIHSDQHAIEREDGIFFMRITFQLDDLEEKQVFLCDQFQQVAEKFAMEWKISLSSQKKKVALFVSKYDHCLQELLWRWRIGELDAEIKMVISNHMDCQPLVEPYGLPYYHIPVTKEIREEAALEQLKYLKKEEIDTIILARYMQIIPKRMIDVFPNQIINIHHSFLPAFVGANPYERAFERGVKLIGATAHYVTEELDEGPIIEQDVHRVSHRHRPEDLIRIGSEVERIVLARAVKWHVNDQVLVHGNKTIVFPG</sequence>
<dbReference type="Pfam" id="PF01842">
    <property type="entry name" value="ACT"/>
    <property type="match status" value="1"/>
</dbReference>
<dbReference type="GO" id="GO:0006730">
    <property type="term" value="P:one-carbon metabolic process"/>
    <property type="evidence" value="ECO:0007669"/>
    <property type="project" value="UniProtKB-KW"/>
</dbReference>
<comment type="function">
    <text evidence="3">Catalyzes the hydrolysis of 10-formyltetrahydrofolate (formyl-FH4) to formate and tetrahydrofolate (FH4).</text>
</comment>
<dbReference type="SUPFAM" id="SSF55021">
    <property type="entry name" value="ACT-like"/>
    <property type="match status" value="1"/>
</dbReference>
<dbReference type="GO" id="GO:0006189">
    <property type="term" value="P:'de novo' IMP biosynthetic process"/>
    <property type="evidence" value="ECO:0007669"/>
    <property type="project" value="UniProtKB-UniRule"/>
</dbReference>
<reference evidence="6 7" key="1">
    <citation type="submission" date="2019-12" db="EMBL/GenBank/DDBJ databases">
        <title>Whole-genome analyses of novel actinobacteria.</title>
        <authorList>
            <person name="Sahin N."/>
            <person name="Saygin H."/>
        </authorList>
    </citation>
    <scope>NUCLEOTIDE SEQUENCE [LARGE SCALE GENOMIC DNA]</scope>
    <source>
        <strain evidence="6 7">KC615</strain>
    </source>
</reference>
<dbReference type="PANTHER" id="PTHR42706">
    <property type="entry name" value="FORMYLTETRAHYDROFOLATE DEFORMYLASE"/>
    <property type="match status" value="1"/>
</dbReference>
<evidence type="ECO:0000256" key="3">
    <source>
        <dbReference type="HAMAP-Rule" id="MF_01927"/>
    </source>
</evidence>
<dbReference type="GO" id="GO:0008864">
    <property type="term" value="F:formyltetrahydrofolate deformylase activity"/>
    <property type="evidence" value="ECO:0007669"/>
    <property type="project" value="UniProtKB-UniRule"/>
</dbReference>
<dbReference type="PRINTS" id="PR01575">
    <property type="entry name" value="FFH4HYDRLASE"/>
</dbReference>
<proteinExistence type="inferred from homology"/>
<dbReference type="InterPro" id="IPR045865">
    <property type="entry name" value="ACT-like_dom_sf"/>
</dbReference>
<dbReference type="InterPro" id="IPR041729">
    <property type="entry name" value="Formyl-FH4-Hydrolase_C"/>
</dbReference>
<keyword evidence="7" id="KW-1185">Reference proteome</keyword>
<dbReference type="CDD" id="cd04875">
    <property type="entry name" value="ACT_F4HF-DF"/>
    <property type="match status" value="1"/>
</dbReference>
<evidence type="ECO:0000259" key="5">
    <source>
        <dbReference type="PROSITE" id="PS51671"/>
    </source>
</evidence>
<feature type="domain" description="ACT" evidence="5">
    <location>
        <begin position="1"/>
        <end position="81"/>
    </location>
</feature>
<organism evidence="6 7">
    <name type="scientific">Shimazuella alba</name>
    <dbReference type="NCBI Taxonomy" id="2690964"/>
    <lineage>
        <taxon>Bacteria</taxon>
        <taxon>Bacillati</taxon>
        <taxon>Bacillota</taxon>
        <taxon>Bacilli</taxon>
        <taxon>Bacillales</taxon>
        <taxon>Thermoactinomycetaceae</taxon>
        <taxon>Shimazuella</taxon>
    </lineage>
</organism>
<dbReference type="Gene3D" id="3.40.50.170">
    <property type="entry name" value="Formyl transferase, N-terminal domain"/>
    <property type="match status" value="1"/>
</dbReference>
<keyword evidence="2 3" id="KW-0378">Hydrolase</keyword>
<protein>
    <recommendedName>
        <fullName evidence="3 4">Formyltetrahydrofolate deformylase</fullName>
        <ecNumber evidence="3 4">3.5.1.10</ecNumber>
    </recommendedName>
    <alternativeName>
        <fullName evidence="3">Formyl-FH(4) hydrolase</fullName>
    </alternativeName>
</protein>
<dbReference type="InterPro" id="IPR004810">
    <property type="entry name" value="PurU"/>
</dbReference>
<dbReference type="UniPathway" id="UPA00074">
    <property type="reaction ID" value="UER00170"/>
</dbReference>
<dbReference type="NCBIfam" id="TIGR00655">
    <property type="entry name" value="PurU"/>
    <property type="match status" value="1"/>
</dbReference>
<dbReference type="EMBL" id="WUUL01000006">
    <property type="protein sequence ID" value="MXQ54163.1"/>
    <property type="molecule type" value="Genomic_DNA"/>
</dbReference>
<dbReference type="CDD" id="cd08648">
    <property type="entry name" value="FMT_core_Formyl-FH4-Hydrolase_C"/>
    <property type="match status" value="1"/>
</dbReference>
<gene>
    <name evidence="3 6" type="primary">purU</name>
    <name evidence="6" type="ORF">GSM42_10640</name>
</gene>
<comment type="catalytic activity">
    <reaction evidence="3">
        <text>(6R)-10-formyltetrahydrofolate + H2O = (6S)-5,6,7,8-tetrahydrofolate + formate + H(+)</text>
        <dbReference type="Rhea" id="RHEA:19833"/>
        <dbReference type="ChEBI" id="CHEBI:15377"/>
        <dbReference type="ChEBI" id="CHEBI:15378"/>
        <dbReference type="ChEBI" id="CHEBI:15740"/>
        <dbReference type="ChEBI" id="CHEBI:57453"/>
        <dbReference type="ChEBI" id="CHEBI:195366"/>
        <dbReference type="EC" id="3.5.1.10"/>
    </reaction>
</comment>
<keyword evidence="1 3" id="KW-0554">One-carbon metabolism</keyword>
<dbReference type="InterPro" id="IPR002376">
    <property type="entry name" value="Formyl_transf_N"/>
</dbReference>
<dbReference type="Proteomes" id="UP000430692">
    <property type="component" value="Unassembled WGS sequence"/>
</dbReference>
<evidence type="ECO:0000256" key="1">
    <source>
        <dbReference type="ARBA" id="ARBA00022563"/>
    </source>
</evidence>
<comment type="caution">
    <text evidence="6">The sequence shown here is derived from an EMBL/GenBank/DDBJ whole genome shotgun (WGS) entry which is preliminary data.</text>
</comment>
<dbReference type="EC" id="3.5.1.10" evidence="3 4"/>
<evidence type="ECO:0000313" key="7">
    <source>
        <dbReference type="Proteomes" id="UP000430692"/>
    </source>
</evidence>
<accession>A0A6I4VT21</accession>
<evidence type="ECO:0000256" key="4">
    <source>
        <dbReference type="NCBIfam" id="TIGR00655"/>
    </source>
</evidence>
<name>A0A6I4VT21_9BACL</name>
<dbReference type="PROSITE" id="PS51671">
    <property type="entry name" value="ACT"/>
    <property type="match status" value="1"/>
</dbReference>
<dbReference type="Pfam" id="PF00551">
    <property type="entry name" value="Formyl_trans_N"/>
    <property type="match status" value="1"/>
</dbReference>
<dbReference type="PANTHER" id="PTHR42706:SF1">
    <property type="entry name" value="FORMYLTETRAHYDROFOLATE DEFORMYLASE 2, MITOCHONDRIAL"/>
    <property type="match status" value="1"/>
</dbReference>
<evidence type="ECO:0000313" key="6">
    <source>
        <dbReference type="EMBL" id="MXQ54163.1"/>
    </source>
</evidence>
<evidence type="ECO:0000256" key="2">
    <source>
        <dbReference type="ARBA" id="ARBA00022801"/>
    </source>
</evidence>
<keyword evidence="3" id="KW-0658">Purine biosynthesis</keyword>
<dbReference type="Gene3D" id="3.30.70.260">
    <property type="match status" value="1"/>
</dbReference>
<comment type="pathway">
    <text evidence="3">Purine metabolism; IMP biosynthesis via de novo pathway; formate from 10-formyl-5,6,7,8-tetrahydrofolate: step 1/1.</text>
</comment>
<dbReference type="PIRSF" id="PIRSF036480">
    <property type="entry name" value="FormyFH4_hydr"/>
    <property type="match status" value="1"/>
</dbReference>
<dbReference type="SUPFAM" id="SSF53328">
    <property type="entry name" value="Formyltransferase"/>
    <property type="match status" value="1"/>
</dbReference>
<dbReference type="InterPro" id="IPR036477">
    <property type="entry name" value="Formyl_transf_N_sf"/>
</dbReference>
<dbReference type="InterPro" id="IPR002912">
    <property type="entry name" value="ACT_dom"/>
</dbReference>
<feature type="active site" evidence="3">
    <location>
        <position position="223"/>
    </location>
</feature>
<dbReference type="InterPro" id="IPR044074">
    <property type="entry name" value="PurU_ACT"/>
</dbReference>
<dbReference type="HAMAP" id="MF_01927">
    <property type="entry name" value="PurU"/>
    <property type="match status" value="1"/>
</dbReference>
<dbReference type="AlphaFoldDB" id="A0A6I4VT21"/>
<comment type="similarity">
    <text evidence="3">Belongs to the PurU family.</text>
</comment>
<dbReference type="NCBIfam" id="NF004684">
    <property type="entry name" value="PRK06027.1"/>
    <property type="match status" value="1"/>
</dbReference>